<evidence type="ECO:0000313" key="4">
    <source>
        <dbReference type="Proteomes" id="UP000308760"/>
    </source>
</evidence>
<feature type="region of interest" description="Disordered" evidence="1">
    <location>
        <begin position="1"/>
        <end position="22"/>
    </location>
</feature>
<keyword evidence="2" id="KW-1133">Transmembrane helix</keyword>
<protein>
    <submittedName>
        <fullName evidence="3">Uncharacterized protein</fullName>
    </submittedName>
</protein>
<reference evidence="3 4" key="2">
    <citation type="submission" date="2019-05" db="EMBL/GenBank/DDBJ databases">
        <title>Glycomyces buryatensis sp. nov.</title>
        <authorList>
            <person name="Nikitina E."/>
        </authorList>
    </citation>
    <scope>NUCLEOTIDE SEQUENCE [LARGE SCALE GENOMIC DNA]</scope>
    <source>
        <strain evidence="3 4">18</strain>
    </source>
</reference>
<keyword evidence="2" id="KW-0812">Transmembrane</keyword>
<feature type="transmembrane region" description="Helical" evidence="2">
    <location>
        <begin position="60"/>
        <end position="78"/>
    </location>
</feature>
<keyword evidence="2" id="KW-0472">Membrane</keyword>
<keyword evidence="4" id="KW-1185">Reference proteome</keyword>
<feature type="transmembrane region" description="Helical" evidence="2">
    <location>
        <begin position="27"/>
        <end position="48"/>
    </location>
</feature>
<organism evidence="3 4">
    <name type="scientific">Glycomyces buryatensis</name>
    <dbReference type="NCBI Taxonomy" id="2570927"/>
    <lineage>
        <taxon>Bacteria</taxon>
        <taxon>Bacillati</taxon>
        <taxon>Actinomycetota</taxon>
        <taxon>Actinomycetes</taxon>
        <taxon>Glycomycetales</taxon>
        <taxon>Glycomycetaceae</taxon>
        <taxon>Glycomyces</taxon>
    </lineage>
</organism>
<gene>
    <name evidence="3" type="ORF">FAB82_11685</name>
</gene>
<dbReference type="EMBL" id="STGY01000044">
    <property type="protein sequence ID" value="THV41453.1"/>
    <property type="molecule type" value="Genomic_DNA"/>
</dbReference>
<name>A0A4S8QAE2_9ACTN</name>
<sequence length="91" mass="9636">MSNPNQPQQPNDASPMTEEEQQKYNNMLWGGVALLVGPILVAMILSAADVDPSAIPSAGRNTVFAVLMIAGAGLLGSARRFKKDAKQRGGR</sequence>
<feature type="compositionally biased region" description="Polar residues" evidence="1">
    <location>
        <begin position="1"/>
        <end position="14"/>
    </location>
</feature>
<dbReference type="RefSeq" id="WP_136534723.1">
    <property type="nucleotide sequence ID" value="NZ_STGY01000044.1"/>
</dbReference>
<reference evidence="4" key="1">
    <citation type="submission" date="2019-04" db="EMBL/GenBank/DDBJ databases">
        <title>Nocardioides xinjiangensis sp. nov.</title>
        <authorList>
            <person name="Liu S."/>
        </authorList>
    </citation>
    <scope>NUCLEOTIDE SEQUENCE [LARGE SCALE GENOMIC DNA]</scope>
    <source>
        <strain evidence="4">18</strain>
    </source>
</reference>
<comment type="caution">
    <text evidence="3">The sequence shown here is derived from an EMBL/GenBank/DDBJ whole genome shotgun (WGS) entry which is preliminary data.</text>
</comment>
<dbReference type="AlphaFoldDB" id="A0A4S8QAE2"/>
<evidence type="ECO:0000256" key="1">
    <source>
        <dbReference type="SAM" id="MobiDB-lite"/>
    </source>
</evidence>
<evidence type="ECO:0000256" key="2">
    <source>
        <dbReference type="SAM" id="Phobius"/>
    </source>
</evidence>
<dbReference type="Proteomes" id="UP000308760">
    <property type="component" value="Unassembled WGS sequence"/>
</dbReference>
<accession>A0A4S8QAE2</accession>
<evidence type="ECO:0000313" key="3">
    <source>
        <dbReference type="EMBL" id="THV41453.1"/>
    </source>
</evidence>
<proteinExistence type="predicted"/>